<evidence type="ECO:0000313" key="4">
    <source>
        <dbReference type="Proteomes" id="UP000681341"/>
    </source>
</evidence>
<proteinExistence type="predicted"/>
<dbReference type="PROSITE" id="PS00941">
    <property type="entry name" value="CARBOXYLESTERASE_B_2"/>
    <property type="match status" value="1"/>
</dbReference>
<feature type="signal peptide" evidence="1">
    <location>
        <begin position="1"/>
        <end position="21"/>
    </location>
</feature>
<accession>A0ABS3U5V3</accession>
<sequence length="220" mass="23008">MAFSKTAKTIAGSLAAVGVTAASIAYGTTAANAVPAAPILVDTDLGSLQGAAENGVRSWLGVPYAAPPVDELRWASAEPADSWEGVREATEFGNVCAQPEAQMPGIPSTDEDCLYLNVYAPEKAREDLPVMVWFHGGGNSYGSGEQYDPSRLVTEGDTVVVTVNYRQGLFGSMAHPALDESGEITSGNYGLEDQQAALRWIGANAEATTGALLTRDRPNA</sequence>
<dbReference type="InterPro" id="IPR029058">
    <property type="entry name" value="AB_hydrolase_fold"/>
</dbReference>
<dbReference type="RefSeq" id="WP_208497248.1">
    <property type="nucleotide sequence ID" value="NZ_JAGFNP010000008.1"/>
</dbReference>
<evidence type="ECO:0000313" key="3">
    <source>
        <dbReference type="EMBL" id="MBO3734151.1"/>
    </source>
</evidence>
<dbReference type="InterPro" id="IPR050309">
    <property type="entry name" value="Type-B_Carboxylest/Lipase"/>
</dbReference>
<dbReference type="Pfam" id="PF00135">
    <property type="entry name" value="COesterase"/>
    <property type="match status" value="1"/>
</dbReference>
<dbReference type="SUPFAM" id="SSF53474">
    <property type="entry name" value="alpha/beta-Hydrolases"/>
    <property type="match status" value="1"/>
</dbReference>
<evidence type="ECO:0000256" key="1">
    <source>
        <dbReference type="SAM" id="SignalP"/>
    </source>
</evidence>
<feature type="chain" id="PRO_5046188746" evidence="1">
    <location>
        <begin position="22"/>
        <end position="220"/>
    </location>
</feature>
<dbReference type="EMBL" id="JAGFNP010000008">
    <property type="protein sequence ID" value="MBO3734151.1"/>
    <property type="molecule type" value="Genomic_DNA"/>
</dbReference>
<keyword evidence="1" id="KW-0732">Signal</keyword>
<feature type="domain" description="Carboxylesterase type B" evidence="2">
    <location>
        <begin position="40"/>
        <end position="206"/>
    </location>
</feature>
<dbReference type="InterPro" id="IPR019819">
    <property type="entry name" value="Carboxylesterase_B_CS"/>
</dbReference>
<organism evidence="3 4">
    <name type="scientific">Glycomyces niveus</name>
    <dbReference type="NCBI Taxonomy" id="2820287"/>
    <lineage>
        <taxon>Bacteria</taxon>
        <taxon>Bacillati</taxon>
        <taxon>Actinomycetota</taxon>
        <taxon>Actinomycetes</taxon>
        <taxon>Glycomycetales</taxon>
        <taxon>Glycomycetaceae</taxon>
        <taxon>Glycomyces</taxon>
    </lineage>
</organism>
<name>A0ABS3U5V3_9ACTN</name>
<comment type="caution">
    <text evidence="3">The sequence shown here is derived from an EMBL/GenBank/DDBJ whole genome shotgun (WGS) entry which is preliminary data.</text>
</comment>
<evidence type="ECO:0000259" key="2">
    <source>
        <dbReference type="Pfam" id="PF00135"/>
    </source>
</evidence>
<keyword evidence="4" id="KW-1185">Reference proteome</keyword>
<reference evidence="3 4" key="1">
    <citation type="submission" date="2021-03" db="EMBL/GenBank/DDBJ databases">
        <title>Glycomyces sp. nov., a novel actinomycete isolated from soil.</title>
        <authorList>
            <person name="Yang X."/>
            <person name="Xu X."/>
        </authorList>
    </citation>
    <scope>NUCLEOTIDE SEQUENCE [LARGE SCALE GENOMIC DNA]</scope>
    <source>
        <strain evidence="3 4">NEAU-S30</strain>
    </source>
</reference>
<dbReference type="InterPro" id="IPR002018">
    <property type="entry name" value="CarbesteraseB"/>
</dbReference>
<dbReference type="Proteomes" id="UP000681341">
    <property type="component" value="Unassembled WGS sequence"/>
</dbReference>
<protein>
    <submittedName>
        <fullName evidence="3">Carboxylesterase family protein</fullName>
    </submittedName>
</protein>
<gene>
    <name evidence="3" type="ORF">J5V16_15090</name>
</gene>
<dbReference type="PANTHER" id="PTHR11559">
    <property type="entry name" value="CARBOXYLESTERASE"/>
    <property type="match status" value="1"/>
</dbReference>
<dbReference type="Gene3D" id="3.40.50.1820">
    <property type="entry name" value="alpha/beta hydrolase"/>
    <property type="match status" value="1"/>
</dbReference>